<reference evidence="1" key="1">
    <citation type="submission" date="2021-06" db="EMBL/GenBank/DDBJ databases">
        <authorList>
            <person name="Kallberg Y."/>
            <person name="Tangrot J."/>
            <person name="Rosling A."/>
        </authorList>
    </citation>
    <scope>NUCLEOTIDE SEQUENCE</scope>
    <source>
        <strain evidence="1">AU212A</strain>
    </source>
</reference>
<accession>A0ACA9KHT1</accession>
<proteinExistence type="predicted"/>
<gene>
    <name evidence="1" type="ORF">SCALOS_LOCUS2149</name>
</gene>
<feature type="non-terminal residue" evidence="1">
    <location>
        <position position="1"/>
    </location>
</feature>
<keyword evidence="2" id="KW-1185">Reference proteome</keyword>
<organism evidence="1 2">
    <name type="scientific">Scutellospora calospora</name>
    <dbReference type="NCBI Taxonomy" id="85575"/>
    <lineage>
        <taxon>Eukaryota</taxon>
        <taxon>Fungi</taxon>
        <taxon>Fungi incertae sedis</taxon>
        <taxon>Mucoromycota</taxon>
        <taxon>Glomeromycotina</taxon>
        <taxon>Glomeromycetes</taxon>
        <taxon>Diversisporales</taxon>
        <taxon>Gigasporaceae</taxon>
        <taxon>Scutellospora</taxon>
    </lineage>
</organism>
<evidence type="ECO:0000313" key="2">
    <source>
        <dbReference type="Proteomes" id="UP000789860"/>
    </source>
</evidence>
<comment type="caution">
    <text evidence="1">The sequence shown here is derived from an EMBL/GenBank/DDBJ whole genome shotgun (WGS) entry which is preliminary data.</text>
</comment>
<protein>
    <submittedName>
        <fullName evidence="1">9900_t:CDS:1</fullName>
    </submittedName>
</protein>
<evidence type="ECO:0000313" key="1">
    <source>
        <dbReference type="EMBL" id="CAG8473996.1"/>
    </source>
</evidence>
<name>A0ACA9KHT1_9GLOM</name>
<sequence length="50" mass="5676">LNLRHHRVCYLRNRVERGTGVHSNTIESTWGIIKKFISVIISQVVANCGV</sequence>
<dbReference type="EMBL" id="CAJVPM010001795">
    <property type="protein sequence ID" value="CAG8473996.1"/>
    <property type="molecule type" value="Genomic_DNA"/>
</dbReference>
<dbReference type="Proteomes" id="UP000789860">
    <property type="component" value="Unassembled WGS sequence"/>
</dbReference>